<accession>A0AAD1D6N6</accession>
<keyword evidence="5" id="KW-1185">Reference proteome</keyword>
<evidence type="ECO:0000256" key="1">
    <source>
        <dbReference type="SAM" id="MobiDB-lite"/>
    </source>
</evidence>
<sequence>MPDSIPMRGPLRQRLRAWWEGYDLAELKRRLAARVANEDAAPSQRPLPHPSPISRAQPVPSQPSDPTSWTPERLAAAQIVWGHGSLTPRGTSQLRALSARAGLGQRSRALHLGAELGGVASELQSAIGCTVLAAETQKPLADASDGRVRLLRAADSALLSDADFVLVDSLAERGEPLTTLLRSQCETLVPGGQVAVRSLVLTDERQTTSPRYREWADAEPVRPRLRSVETLSRLIEDARLSVVAVSDISTDYAAEVEYSWGGAIDRIRAMHRTAAGQALIPQLLAEGERWLNRIELIREGAIGARILIATRRDRARR</sequence>
<dbReference type="EMBL" id="RBWX01000007">
    <property type="protein sequence ID" value="RKS91644.1"/>
    <property type="molecule type" value="Genomic_DNA"/>
</dbReference>
<protein>
    <recommendedName>
        <fullName evidence="6">Methyltransferase family protein</fullName>
    </recommendedName>
</protein>
<evidence type="ECO:0000313" key="5">
    <source>
        <dbReference type="Proteomes" id="UP000276029"/>
    </source>
</evidence>
<organism evidence="2 4">
    <name type="scientific">Sphingosinicella microcystinivorans</name>
    <dbReference type="NCBI Taxonomy" id="335406"/>
    <lineage>
        <taxon>Bacteria</taxon>
        <taxon>Pseudomonadati</taxon>
        <taxon>Pseudomonadota</taxon>
        <taxon>Alphaproteobacteria</taxon>
        <taxon>Sphingomonadales</taxon>
        <taxon>Sphingosinicellaceae</taxon>
        <taxon>Sphingosinicella</taxon>
    </lineage>
</organism>
<proteinExistence type="predicted"/>
<reference evidence="3 5" key="2">
    <citation type="submission" date="2018-10" db="EMBL/GenBank/DDBJ databases">
        <title>Genomic Encyclopedia of Type Strains, Phase IV (KMG-IV): sequencing the most valuable type-strain genomes for metagenomic binning, comparative biology and taxonomic classification.</title>
        <authorList>
            <person name="Goeker M."/>
        </authorList>
    </citation>
    <scope>NUCLEOTIDE SEQUENCE [LARGE SCALE GENOMIC DNA]</scope>
    <source>
        <strain evidence="3 5">DSM 19791</strain>
    </source>
</reference>
<dbReference type="InterPro" id="IPR029063">
    <property type="entry name" value="SAM-dependent_MTases_sf"/>
</dbReference>
<dbReference type="EMBL" id="AP018711">
    <property type="protein sequence ID" value="BBE34624.1"/>
    <property type="molecule type" value="Genomic_DNA"/>
</dbReference>
<dbReference type="KEGG" id="smic:SmB9_22820"/>
<name>A0AAD1D6N6_SPHMI</name>
<evidence type="ECO:0000313" key="3">
    <source>
        <dbReference type="EMBL" id="RKS91644.1"/>
    </source>
</evidence>
<feature type="region of interest" description="Disordered" evidence="1">
    <location>
        <begin position="35"/>
        <end position="69"/>
    </location>
</feature>
<dbReference type="AlphaFoldDB" id="A0AAD1D6N6"/>
<dbReference type="SUPFAM" id="SSF53335">
    <property type="entry name" value="S-adenosyl-L-methionine-dependent methyltransferases"/>
    <property type="match status" value="1"/>
</dbReference>
<dbReference type="Gene3D" id="3.40.50.150">
    <property type="entry name" value="Vaccinia Virus protein VP39"/>
    <property type="match status" value="1"/>
</dbReference>
<evidence type="ECO:0008006" key="6">
    <source>
        <dbReference type="Google" id="ProtNLM"/>
    </source>
</evidence>
<reference evidence="2 4" key="1">
    <citation type="submission" date="2018-06" db="EMBL/GenBank/DDBJ databases">
        <title>Complete Genome Sequence of the Microcystin-Degrading Bacterium Sphingosinicella microcystinivorans Strain B-9.</title>
        <authorList>
            <person name="Jin H."/>
            <person name="Nishizawa T."/>
            <person name="Guo Y."/>
            <person name="Nishizawa A."/>
            <person name="Park H."/>
            <person name="Kato H."/>
            <person name="Tsuji K."/>
            <person name="Harada K."/>
        </authorList>
    </citation>
    <scope>NUCLEOTIDE SEQUENCE [LARGE SCALE GENOMIC DNA]</scope>
    <source>
        <strain evidence="2 4">B9</strain>
    </source>
</reference>
<dbReference type="Proteomes" id="UP000275727">
    <property type="component" value="Chromosome"/>
</dbReference>
<gene>
    <name evidence="3" type="ORF">DFR51_1210</name>
    <name evidence="2" type="ORF">SmB9_22820</name>
</gene>
<dbReference type="Proteomes" id="UP000276029">
    <property type="component" value="Unassembled WGS sequence"/>
</dbReference>
<evidence type="ECO:0000313" key="4">
    <source>
        <dbReference type="Proteomes" id="UP000275727"/>
    </source>
</evidence>
<evidence type="ECO:0000313" key="2">
    <source>
        <dbReference type="EMBL" id="BBE34624.1"/>
    </source>
</evidence>